<evidence type="ECO:0000256" key="1">
    <source>
        <dbReference type="SAM" id="MobiDB-lite"/>
    </source>
</evidence>
<feature type="region of interest" description="Disordered" evidence="1">
    <location>
        <begin position="142"/>
        <end position="162"/>
    </location>
</feature>
<evidence type="ECO:0000313" key="2">
    <source>
        <dbReference type="EMBL" id="GAU99351.1"/>
    </source>
</evidence>
<name>A0A1D1VCI3_RAMVA</name>
<proteinExistence type="predicted"/>
<dbReference type="Proteomes" id="UP000186922">
    <property type="component" value="Unassembled WGS sequence"/>
</dbReference>
<organism evidence="2 3">
    <name type="scientific">Ramazzottius varieornatus</name>
    <name type="common">Water bear</name>
    <name type="synonym">Tardigrade</name>
    <dbReference type="NCBI Taxonomy" id="947166"/>
    <lineage>
        <taxon>Eukaryota</taxon>
        <taxon>Metazoa</taxon>
        <taxon>Ecdysozoa</taxon>
        <taxon>Tardigrada</taxon>
        <taxon>Eutardigrada</taxon>
        <taxon>Parachela</taxon>
        <taxon>Hypsibioidea</taxon>
        <taxon>Ramazzottiidae</taxon>
        <taxon>Ramazzottius</taxon>
    </lineage>
</organism>
<sequence>MVESLSARVFFPRCRRSRCSSLNLSELFHALIIRVQFCRLVIGSQVFSSDVKPSHLTQYSLWVPILRSSTIASTVKSPSSTSEVGFRRVSCTFDMARSFWASSLERRTRIRKQLDHKESCANWFIQLATTNHRRQICQRKAREPMEETMEAQSTRAQSGVGAQLTRLSLSRASVQ</sequence>
<protein>
    <submittedName>
        <fullName evidence="2">Uncharacterized protein</fullName>
    </submittedName>
</protein>
<keyword evidence="3" id="KW-1185">Reference proteome</keyword>
<comment type="caution">
    <text evidence="2">The sequence shown here is derived from an EMBL/GenBank/DDBJ whole genome shotgun (WGS) entry which is preliminary data.</text>
</comment>
<reference evidence="2 3" key="1">
    <citation type="journal article" date="2016" name="Nat. Commun.">
        <title>Extremotolerant tardigrade genome and improved radiotolerance of human cultured cells by tardigrade-unique protein.</title>
        <authorList>
            <person name="Hashimoto T."/>
            <person name="Horikawa D.D."/>
            <person name="Saito Y."/>
            <person name="Kuwahara H."/>
            <person name="Kozuka-Hata H."/>
            <person name="Shin-I T."/>
            <person name="Minakuchi Y."/>
            <person name="Ohishi K."/>
            <person name="Motoyama A."/>
            <person name="Aizu T."/>
            <person name="Enomoto A."/>
            <person name="Kondo K."/>
            <person name="Tanaka S."/>
            <person name="Hara Y."/>
            <person name="Koshikawa S."/>
            <person name="Sagara H."/>
            <person name="Miura T."/>
            <person name="Yokobori S."/>
            <person name="Miyagawa K."/>
            <person name="Suzuki Y."/>
            <person name="Kubo T."/>
            <person name="Oyama M."/>
            <person name="Kohara Y."/>
            <person name="Fujiyama A."/>
            <person name="Arakawa K."/>
            <person name="Katayama T."/>
            <person name="Toyoda A."/>
            <person name="Kunieda T."/>
        </authorList>
    </citation>
    <scope>NUCLEOTIDE SEQUENCE [LARGE SCALE GENOMIC DNA]</scope>
    <source>
        <strain evidence="2 3">YOKOZUNA-1</strain>
    </source>
</reference>
<accession>A0A1D1VCI3</accession>
<gene>
    <name evidence="2" type="primary">RvY_10369</name>
    <name evidence="2" type="synonym">RvY_10369.1</name>
    <name evidence="2" type="ORF">RvY_10369-1</name>
</gene>
<evidence type="ECO:0000313" key="3">
    <source>
        <dbReference type="Proteomes" id="UP000186922"/>
    </source>
</evidence>
<dbReference type="AlphaFoldDB" id="A0A1D1VCI3"/>
<dbReference type="EMBL" id="BDGG01000005">
    <property type="protein sequence ID" value="GAU99351.1"/>
    <property type="molecule type" value="Genomic_DNA"/>
</dbReference>